<organism evidence="6">
    <name type="scientific">marine metagenome</name>
    <dbReference type="NCBI Taxonomy" id="408172"/>
    <lineage>
        <taxon>unclassified sequences</taxon>
        <taxon>metagenomes</taxon>
        <taxon>ecological metagenomes</taxon>
    </lineage>
</organism>
<protein>
    <recommendedName>
        <fullName evidence="7">Carbohydrate kinase FGGY C-terminal domain-containing protein</fullName>
    </recommendedName>
</protein>
<evidence type="ECO:0000259" key="4">
    <source>
        <dbReference type="Pfam" id="PF00370"/>
    </source>
</evidence>
<dbReference type="AlphaFoldDB" id="A0A382D4L9"/>
<keyword evidence="3" id="KW-0418">Kinase</keyword>
<dbReference type="SUPFAM" id="SSF53067">
    <property type="entry name" value="Actin-like ATPase domain"/>
    <property type="match status" value="2"/>
</dbReference>
<dbReference type="GO" id="GO:0005829">
    <property type="term" value="C:cytosol"/>
    <property type="evidence" value="ECO:0007669"/>
    <property type="project" value="TreeGrafter"/>
</dbReference>
<evidence type="ECO:0000259" key="5">
    <source>
        <dbReference type="Pfam" id="PF02782"/>
    </source>
</evidence>
<evidence type="ECO:0008006" key="7">
    <source>
        <dbReference type="Google" id="ProtNLM"/>
    </source>
</evidence>
<dbReference type="Gene3D" id="3.30.420.40">
    <property type="match status" value="2"/>
</dbReference>
<feature type="domain" description="Carbohydrate kinase FGGY N-terminal" evidence="4">
    <location>
        <begin position="1"/>
        <end position="123"/>
    </location>
</feature>
<dbReference type="GO" id="GO:0005997">
    <property type="term" value="P:xylulose metabolic process"/>
    <property type="evidence" value="ECO:0007669"/>
    <property type="project" value="TreeGrafter"/>
</dbReference>
<dbReference type="Pfam" id="PF00370">
    <property type="entry name" value="FGGY_N"/>
    <property type="match status" value="1"/>
</dbReference>
<dbReference type="Pfam" id="PF02782">
    <property type="entry name" value="FGGY_C"/>
    <property type="match status" value="1"/>
</dbReference>
<dbReference type="InterPro" id="IPR018484">
    <property type="entry name" value="FGGY_N"/>
</dbReference>
<dbReference type="GO" id="GO:0004856">
    <property type="term" value="F:D-xylulokinase activity"/>
    <property type="evidence" value="ECO:0007669"/>
    <property type="project" value="TreeGrafter"/>
</dbReference>
<comment type="similarity">
    <text evidence="1">Belongs to the FGGY kinase family.</text>
</comment>
<evidence type="ECO:0000313" key="6">
    <source>
        <dbReference type="EMBL" id="SVB33255.1"/>
    </source>
</evidence>
<dbReference type="EMBL" id="UINC01037569">
    <property type="protein sequence ID" value="SVB33255.1"/>
    <property type="molecule type" value="Genomic_DNA"/>
</dbReference>
<dbReference type="PANTHER" id="PTHR10196">
    <property type="entry name" value="SUGAR KINASE"/>
    <property type="match status" value="1"/>
</dbReference>
<name>A0A382D4L9_9ZZZZ</name>
<evidence type="ECO:0000256" key="3">
    <source>
        <dbReference type="ARBA" id="ARBA00022777"/>
    </source>
</evidence>
<accession>A0A382D4L9</accession>
<feature type="domain" description="Carbohydrate kinase FGGY C-terminal" evidence="5">
    <location>
        <begin position="133"/>
        <end position="309"/>
    </location>
</feature>
<feature type="non-terminal residue" evidence="6">
    <location>
        <position position="1"/>
    </location>
</feature>
<proteinExistence type="inferred from homology"/>
<dbReference type="InterPro" id="IPR043129">
    <property type="entry name" value="ATPase_NBD"/>
</dbReference>
<gene>
    <name evidence="6" type="ORF">METZ01_LOCUS186109</name>
</gene>
<keyword evidence="2" id="KW-0808">Transferase</keyword>
<dbReference type="InterPro" id="IPR018485">
    <property type="entry name" value="FGGY_C"/>
</dbReference>
<reference evidence="6" key="1">
    <citation type="submission" date="2018-05" db="EMBL/GenBank/DDBJ databases">
        <authorList>
            <person name="Lanie J.A."/>
            <person name="Ng W.-L."/>
            <person name="Kazmierczak K.M."/>
            <person name="Andrzejewski T.M."/>
            <person name="Davidsen T.M."/>
            <person name="Wayne K.J."/>
            <person name="Tettelin H."/>
            <person name="Glass J.I."/>
            <person name="Rusch D."/>
            <person name="Podicherti R."/>
            <person name="Tsui H.-C.T."/>
            <person name="Winkler M.E."/>
        </authorList>
    </citation>
    <scope>NUCLEOTIDE SEQUENCE</scope>
</reference>
<sequence>YRKTGIPLSGHFGALKYIYLIKEYPELEQKVKSGKTFFGPLSSYLSHILTGTAVVDHSITGRSQLFSLNSLNWDDTLCELFNVDLSCLPPLVPTIHDFGKVKIDKHDIPLLCVIGDQQAALMGQGFSNPGTIAINLGTSGSVQYYAGNNQIFINGLMSNLFWSSDLEHHFLVEGTINTCNSMFYWLEDHLNIPHEKMKWDERCEKTKTEGVLVPGFTGVTSPYWVQPKETLFYNLNDATKDEIIRAGMESIGFLVHDIVQTLKKDGFEIISIQSGGGGARKPLLQFIADLLGVPVNRSKQKDKTALGVFRLLFNNQFGEFPKITHSFQEKFSPKMTNAQREGKLENWDNALIEAGVKTGSN</sequence>
<dbReference type="PANTHER" id="PTHR10196:SF57">
    <property type="entry name" value="XYLULOSE KINASE"/>
    <property type="match status" value="1"/>
</dbReference>
<evidence type="ECO:0000256" key="1">
    <source>
        <dbReference type="ARBA" id="ARBA00009156"/>
    </source>
</evidence>
<evidence type="ECO:0000256" key="2">
    <source>
        <dbReference type="ARBA" id="ARBA00022679"/>
    </source>
</evidence>